<protein>
    <submittedName>
        <fullName evidence="1">Uncharacterized protein</fullName>
    </submittedName>
</protein>
<evidence type="ECO:0000313" key="1">
    <source>
        <dbReference type="EMBL" id="JAD71909.1"/>
    </source>
</evidence>
<dbReference type="EMBL" id="GBRH01225986">
    <property type="protein sequence ID" value="JAD71909.1"/>
    <property type="molecule type" value="Transcribed_RNA"/>
</dbReference>
<accession>A0A0A9C6G3</accession>
<name>A0A0A9C6G3_ARUDO</name>
<sequence length="102" mass="11685">MGSFHEFWWDETIRHITLRNVLVRINLFHSSNQTSGSSLELGQHPISQTKHPTSLFCQMSKAYLSIIFTSEPGARVSFFLFSRGLTICNQSIAELIFQSYTN</sequence>
<organism evidence="1">
    <name type="scientific">Arundo donax</name>
    <name type="common">Giant reed</name>
    <name type="synonym">Donax arundinaceus</name>
    <dbReference type="NCBI Taxonomy" id="35708"/>
    <lineage>
        <taxon>Eukaryota</taxon>
        <taxon>Viridiplantae</taxon>
        <taxon>Streptophyta</taxon>
        <taxon>Embryophyta</taxon>
        <taxon>Tracheophyta</taxon>
        <taxon>Spermatophyta</taxon>
        <taxon>Magnoliopsida</taxon>
        <taxon>Liliopsida</taxon>
        <taxon>Poales</taxon>
        <taxon>Poaceae</taxon>
        <taxon>PACMAD clade</taxon>
        <taxon>Arundinoideae</taxon>
        <taxon>Arundineae</taxon>
        <taxon>Arundo</taxon>
    </lineage>
</organism>
<reference evidence="1" key="2">
    <citation type="journal article" date="2015" name="Data Brief">
        <title>Shoot transcriptome of the giant reed, Arundo donax.</title>
        <authorList>
            <person name="Barrero R.A."/>
            <person name="Guerrero F.D."/>
            <person name="Moolhuijzen P."/>
            <person name="Goolsby J.A."/>
            <person name="Tidwell J."/>
            <person name="Bellgard S.E."/>
            <person name="Bellgard M.I."/>
        </authorList>
    </citation>
    <scope>NUCLEOTIDE SEQUENCE</scope>
    <source>
        <tissue evidence="1">Shoot tissue taken approximately 20 cm above the soil surface</tissue>
    </source>
</reference>
<dbReference type="AlphaFoldDB" id="A0A0A9C6G3"/>
<reference evidence="1" key="1">
    <citation type="submission" date="2014-09" db="EMBL/GenBank/DDBJ databases">
        <authorList>
            <person name="Magalhaes I.L.F."/>
            <person name="Oliveira U."/>
            <person name="Santos F.R."/>
            <person name="Vidigal T.H.D.A."/>
            <person name="Brescovit A.D."/>
            <person name="Santos A.J."/>
        </authorList>
    </citation>
    <scope>NUCLEOTIDE SEQUENCE</scope>
    <source>
        <tissue evidence="1">Shoot tissue taken approximately 20 cm above the soil surface</tissue>
    </source>
</reference>
<proteinExistence type="predicted"/>